<gene>
    <name evidence="1" type="ordered locus">Huta_1968</name>
</gene>
<dbReference type="eggNOG" id="arCOG03166">
    <property type="taxonomic scope" value="Archaea"/>
</dbReference>
<dbReference type="AlphaFoldDB" id="C7NT61"/>
<name>C7NT61_HALUD</name>
<reference evidence="1 2" key="1">
    <citation type="journal article" date="2009" name="Stand. Genomic Sci.">
        <title>Complete genome sequence of Halorhabdus utahensis type strain (AX-2).</title>
        <authorList>
            <person name="Anderson I."/>
            <person name="Tindall B.J."/>
            <person name="Pomrenke H."/>
            <person name="Goker M."/>
            <person name="Lapidus A."/>
            <person name="Nolan M."/>
            <person name="Copeland A."/>
            <person name="Glavina Del Rio T."/>
            <person name="Chen F."/>
            <person name="Tice H."/>
            <person name="Cheng J.F."/>
            <person name="Lucas S."/>
            <person name="Chertkov O."/>
            <person name="Bruce D."/>
            <person name="Brettin T."/>
            <person name="Detter J.C."/>
            <person name="Han C."/>
            <person name="Goodwin L."/>
            <person name="Land M."/>
            <person name="Hauser L."/>
            <person name="Chang Y.J."/>
            <person name="Jeffries C.D."/>
            <person name="Pitluck S."/>
            <person name="Pati A."/>
            <person name="Mavromatis K."/>
            <person name="Ivanova N."/>
            <person name="Ovchinnikova G."/>
            <person name="Chen A."/>
            <person name="Palaniappan K."/>
            <person name="Chain P."/>
            <person name="Rohde M."/>
            <person name="Bristow J."/>
            <person name="Eisen J.A."/>
            <person name="Markowitz V."/>
            <person name="Hugenholtz P."/>
            <person name="Kyrpides N.C."/>
            <person name="Klenk H.P."/>
        </authorList>
    </citation>
    <scope>NUCLEOTIDE SEQUENCE [LARGE SCALE GENOMIC DNA]</scope>
    <source>
        <strain evidence="2">DSM 12940 / JCM 11049 / AX-2</strain>
    </source>
</reference>
<organism evidence="1 2">
    <name type="scientific">Halorhabdus utahensis (strain DSM 12940 / JCM 11049 / AX-2)</name>
    <dbReference type="NCBI Taxonomy" id="519442"/>
    <lineage>
        <taxon>Archaea</taxon>
        <taxon>Methanobacteriati</taxon>
        <taxon>Methanobacteriota</taxon>
        <taxon>Stenosarchaea group</taxon>
        <taxon>Halobacteria</taxon>
        <taxon>Halobacteriales</taxon>
        <taxon>Haloarculaceae</taxon>
        <taxon>Halorhabdus</taxon>
    </lineage>
</organism>
<protein>
    <submittedName>
        <fullName evidence="1">Uncharacterized protein</fullName>
    </submittedName>
</protein>
<evidence type="ECO:0000313" key="2">
    <source>
        <dbReference type="Proteomes" id="UP000002071"/>
    </source>
</evidence>
<sequence>MILQSTISHEIDVVRITTSETLIVGECTFTQAPLGYDAFSKLRDHVEEPRWTPEDGGDRVETYALFSRSGFTLAVEEAAEERDDLKLFSAGDVVEALS</sequence>
<dbReference type="OrthoDB" id="132045at2157"/>
<accession>C7NT61</accession>
<evidence type="ECO:0000313" key="1">
    <source>
        <dbReference type="EMBL" id="ACV12136.1"/>
    </source>
</evidence>
<dbReference type="Proteomes" id="UP000002071">
    <property type="component" value="Chromosome"/>
</dbReference>
<dbReference type="EMBL" id="CP001687">
    <property type="protein sequence ID" value="ACV12136.1"/>
    <property type="molecule type" value="Genomic_DNA"/>
</dbReference>
<dbReference type="GeneID" id="8384262"/>
<dbReference type="KEGG" id="hut:Huta_1968"/>
<dbReference type="HOGENOM" id="CLU_171534_0_0_2"/>
<dbReference type="RefSeq" id="WP_015789707.1">
    <property type="nucleotide sequence ID" value="NC_013158.1"/>
</dbReference>
<proteinExistence type="predicted"/>
<keyword evidence="2" id="KW-1185">Reference proteome</keyword>